<keyword evidence="4" id="KW-1185">Reference proteome</keyword>
<dbReference type="InterPro" id="IPR040528">
    <property type="entry name" value="Lectin-like"/>
</dbReference>
<evidence type="ECO:0000259" key="1">
    <source>
        <dbReference type="SMART" id="SM00635"/>
    </source>
</evidence>
<feature type="domain" description="BIG2" evidence="1">
    <location>
        <begin position="608"/>
        <end position="685"/>
    </location>
</feature>
<dbReference type="PROSITE" id="PS00639">
    <property type="entry name" value="THIOL_PROTEASE_HIS"/>
    <property type="match status" value="1"/>
</dbReference>
<dbReference type="EMBL" id="NGLE02000001">
    <property type="protein sequence ID" value="MEI5993772.1"/>
    <property type="molecule type" value="Genomic_DNA"/>
</dbReference>
<sequence>MRKTIKKWTTLFGGIITLVILPTNVIAVDLPKEIEYFPSDPTSALQIEIPNDIPETRLFNEQRKQFPEKFDYTVGNFETVMKNQGELGLCWAYSGTDTIGISAKKEFGEEYYISPNYFNYYFSKNAFSDILNPHNVGGTLNDGGSASRIFIQGALNNLGVSENTLPTPMWLDLNKPMISTDFYNKTKDKLPIDIEKTIIIPGVSYLAEEVDHKKKIMAIKELVYTYGASTFYYDTEYSHDSTYYNYKTNATYVPIEDAKAGLVPTYDGWLSANHGITIVGWDDTYAKENFVKKPKNNGAFKMKNSWGVFPHDRGYFYMSYEDAYLLAAENIAADTSKEKFDHVNSYITGEMNSYMDLKSDSKDIYAGNVYTTSKNKEVLEAVSISTDQPHLSYEIYYLDKAVQKNKTFSGFEGLEKIASGIKDASGIERIQTKKISLKPESEYSIIVKYTYPRDVSLFRINLQKVKDASKGQTPHLEAGRSFFSNMNVSGSRHWLSLSDGSLWGENERFNTWINVYTRNVIENLDIAISPKSAELIVGDSKKLDALITPENATNKQVNWSSSNTAIATVSENGDVTGISAGEVIITAQTAVGYKKATAKIRIIPKKVAVTDITVPPSTIQLKLKEVKQLTAVVKPENATNKKITWSSSDPSIATVSGNGEITGQALGKVTIIAQTEDGHKESRCIVEVTQDETDDHGDTGETATKIIEGAIVKGKINSETDIDVFEMPLPEGPDKTVVLESPNGQAEKFSIQNGAGTWFHQFKGTKEPKIPNQPFRTMYNSDKPKDKLIRFYIDKSFEKVGGTYEFKITVLHKGQKLSDY</sequence>
<dbReference type="InterPro" id="IPR025660">
    <property type="entry name" value="Pept_his_AS"/>
</dbReference>
<reference evidence="2 4" key="2">
    <citation type="submission" date="2018-07" db="EMBL/GenBank/DDBJ databases">
        <title>The Genome Sequence of Enterococcus sp. DIV0659b.</title>
        <authorList>
            <consortium name="The Broad Institute Genomics Platform"/>
            <consortium name="The Broad Institute Genomic Center for Infectious Diseases"/>
            <person name="Earl A."/>
            <person name="Manson A."/>
            <person name="Schwartman J."/>
            <person name="Gilmore M."/>
            <person name="Abouelleil A."/>
            <person name="Cao P."/>
            <person name="Chapman S."/>
            <person name="Cusick C."/>
            <person name="Shea T."/>
            <person name="Young S."/>
            <person name="Neafsey D."/>
            <person name="Nusbaum C."/>
            <person name="Birren B."/>
        </authorList>
    </citation>
    <scope>NUCLEOTIDE SEQUENCE [LARGE SCALE GENOMIC DNA]</scope>
    <source>
        <strain evidence="2 4">4G2_DIV0659</strain>
    </source>
</reference>
<protein>
    <recommendedName>
        <fullName evidence="1">BIG2 domain-containing protein</fullName>
    </recommendedName>
</protein>
<dbReference type="SMART" id="SM00635">
    <property type="entry name" value="BID_2"/>
    <property type="match status" value="2"/>
</dbReference>
<evidence type="ECO:0000313" key="2">
    <source>
        <dbReference type="EMBL" id="MEI5993772.1"/>
    </source>
</evidence>
<dbReference type="RefSeq" id="WP_179190450.1">
    <property type="nucleotide sequence ID" value="NZ_NGLE02000001.1"/>
</dbReference>
<dbReference type="InterPro" id="IPR000169">
    <property type="entry name" value="Pept_cys_AS"/>
</dbReference>
<dbReference type="PROSITE" id="PS00139">
    <property type="entry name" value="THIOL_PROTEASE_CYS"/>
    <property type="match status" value="1"/>
</dbReference>
<dbReference type="InterPro" id="IPR038765">
    <property type="entry name" value="Papain-like_cys_pep_sf"/>
</dbReference>
<evidence type="ECO:0000313" key="3">
    <source>
        <dbReference type="EMBL" id="OTO07848.1"/>
    </source>
</evidence>
<gene>
    <name evidence="2" type="ORF">A5880_001319</name>
    <name evidence="3" type="ORF">A5880_002118</name>
</gene>
<evidence type="ECO:0000313" key="4">
    <source>
        <dbReference type="Proteomes" id="UP000195139"/>
    </source>
</evidence>
<dbReference type="Gene3D" id="2.60.40.1080">
    <property type="match status" value="2"/>
</dbReference>
<dbReference type="Pfam" id="PF18560">
    <property type="entry name" value="Lectin_like"/>
    <property type="match status" value="1"/>
</dbReference>
<dbReference type="CDD" id="cd02619">
    <property type="entry name" value="Peptidase_C1"/>
    <property type="match status" value="1"/>
</dbReference>
<dbReference type="AlphaFoldDB" id="A0A242CCK2"/>
<accession>A0A242CCK2</accession>
<name>A0A242CCK2_9ENTE</name>
<dbReference type="EMBL" id="NGLE01000003">
    <property type="protein sequence ID" value="OTO07848.1"/>
    <property type="molecule type" value="Genomic_DNA"/>
</dbReference>
<reference evidence="3" key="1">
    <citation type="submission" date="2017-05" db="EMBL/GenBank/DDBJ databases">
        <title>The Genome Sequence of Enterococcus sp. 4G2_DIV0659.</title>
        <authorList>
            <consortium name="The Broad Institute Genomics Platform"/>
            <consortium name="The Broad Institute Genomic Center for Infectious Diseases"/>
            <person name="Earl A."/>
            <person name="Manson A."/>
            <person name="Schwartman J."/>
            <person name="Gilmore M."/>
            <person name="Abouelleil A."/>
            <person name="Cao P."/>
            <person name="Chapman S."/>
            <person name="Cusick C."/>
            <person name="Shea T."/>
            <person name="Young S."/>
            <person name="Neafsey D."/>
            <person name="Nusbaum C."/>
            <person name="Birren B."/>
        </authorList>
    </citation>
    <scope>NUCLEOTIDE SEQUENCE [LARGE SCALE GENOMIC DNA]</scope>
    <source>
        <strain evidence="3">4G2_DIV0659</strain>
    </source>
</reference>
<dbReference type="SUPFAM" id="SSF49373">
    <property type="entry name" value="Invasin/intimin cell-adhesion fragments"/>
    <property type="match status" value="2"/>
</dbReference>
<proteinExistence type="predicted"/>
<dbReference type="Proteomes" id="UP000195139">
    <property type="component" value="Unassembled WGS sequence"/>
</dbReference>
<feature type="domain" description="BIG2" evidence="1">
    <location>
        <begin position="522"/>
        <end position="599"/>
    </location>
</feature>
<dbReference type="STRING" id="1834181.A5880_002118"/>
<comment type="caution">
    <text evidence="3">The sequence shown here is derived from an EMBL/GenBank/DDBJ whole genome shotgun (WGS) entry which is preliminary data.</text>
</comment>
<dbReference type="Pfam" id="PF02368">
    <property type="entry name" value="Big_2"/>
    <property type="match status" value="2"/>
</dbReference>
<organism evidence="3">
    <name type="scientific">Candidatus Enterococcus mansonii</name>
    <dbReference type="NCBI Taxonomy" id="1834181"/>
    <lineage>
        <taxon>Bacteria</taxon>
        <taxon>Bacillati</taxon>
        <taxon>Bacillota</taxon>
        <taxon>Bacilli</taxon>
        <taxon>Lactobacillales</taxon>
        <taxon>Enterococcaceae</taxon>
        <taxon>Enterococcus</taxon>
    </lineage>
</organism>
<dbReference type="SUPFAM" id="SSF54001">
    <property type="entry name" value="Cysteine proteinases"/>
    <property type="match status" value="1"/>
</dbReference>
<dbReference type="InterPro" id="IPR008964">
    <property type="entry name" value="Invasin/intimin_cell_adhesion"/>
</dbReference>
<dbReference type="Gene3D" id="3.90.70.10">
    <property type="entry name" value="Cysteine proteinases"/>
    <property type="match status" value="1"/>
</dbReference>
<dbReference type="InterPro" id="IPR003343">
    <property type="entry name" value="Big_2"/>
</dbReference>